<dbReference type="Proteomes" id="UP000056453">
    <property type="component" value="Unassembled WGS sequence"/>
</dbReference>
<evidence type="ECO:0000313" key="1">
    <source>
        <dbReference type="EMBL" id="KVP99311.1"/>
    </source>
</evidence>
<dbReference type="SUPFAM" id="SSF56349">
    <property type="entry name" value="DNA breaking-rejoining enzymes"/>
    <property type="match status" value="1"/>
</dbReference>
<sequence>MAFRWCALHPDLDKGEWRYFVTKTRTGHRVPLSMQAIAILRELHALLDLLEHLAADSAVFMKPSLKEMSDEAE</sequence>
<comment type="caution">
    <text evidence="1">The sequence shown here is derived from an EMBL/GenBank/DDBJ whole genome shotgun (WGS) entry which is preliminary data.</text>
</comment>
<protein>
    <submittedName>
        <fullName evidence="1">Uncharacterized protein</fullName>
    </submittedName>
</protein>
<dbReference type="AlphaFoldDB" id="A0AAW3MSW2"/>
<dbReference type="InterPro" id="IPR011010">
    <property type="entry name" value="DNA_brk_join_enz"/>
</dbReference>
<accession>A0AAW3MSW2</accession>
<organism evidence="1 2">
    <name type="scientific">Burkholderia ubonensis</name>
    <dbReference type="NCBI Taxonomy" id="101571"/>
    <lineage>
        <taxon>Bacteria</taxon>
        <taxon>Pseudomonadati</taxon>
        <taxon>Pseudomonadota</taxon>
        <taxon>Betaproteobacteria</taxon>
        <taxon>Burkholderiales</taxon>
        <taxon>Burkholderiaceae</taxon>
        <taxon>Burkholderia</taxon>
        <taxon>Burkholderia cepacia complex</taxon>
    </lineage>
</organism>
<proteinExistence type="predicted"/>
<dbReference type="EMBL" id="LPBJ01000041">
    <property type="protein sequence ID" value="KVP99311.1"/>
    <property type="molecule type" value="Genomic_DNA"/>
</dbReference>
<reference evidence="1 2" key="1">
    <citation type="submission" date="2015-11" db="EMBL/GenBank/DDBJ databases">
        <title>Expanding the genomic diversity of Burkholderia species for the development of highly accurate diagnostics.</title>
        <authorList>
            <person name="Sahl J."/>
            <person name="Keim P."/>
            <person name="Wagner D."/>
        </authorList>
    </citation>
    <scope>NUCLEOTIDE SEQUENCE [LARGE SCALE GENOMIC DNA]</scope>
    <source>
        <strain evidence="1 2">MSMB1808WGS</strain>
    </source>
</reference>
<dbReference type="RefSeq" id="WP_059953841.1">
    <property type="nucleotide sequence ID" value="NZ_LPBJ01000041.1"/>
</dbReference>
<name>A0AAW3MSW2_9BURK</name>
<evidence type="ECO:0000313" key="2">
    <source>
        <dbReference type="Proteomes" id="UP000056453"/>
    </source>
</evidence>
<dbReference type="GO" id="GO:0003677">
    <property type="term" value="F:DNA binding"/>
    <property type="evidence" value="ECO:0007669"/>
    <property type="project" value="InterPro"/>
</dbReference>
<gene>
    <name evidence="1" type="ORF">WJ96_37430</name>
</gene>
<keyword evidence="2" id="KW-1185">Reference proteome</keyword>